<comment type="caution">
    <text evidence="1">The sequence shown here is derived from an EMBL/GenBank/DDBJ whole genome shotgun (WGS) entry which is preliminary data.</text>
</comment>
<dbReference type="Proteomes" id="UP000593562">
    <property type="component" value="Unassembled WGS sequence"/>
</dbReference>
<sequence>MARSSESKGLLRTLAKQMIILQCSLSEKPWTLLPDVRVQVNGLQGLRMIWPVWKRKGKNFQVQRLMPL</sequence>
<evidence type="ECO:0000313" key="2">
    <source>
        <dbReference type="Proteomes" id="UP000593562"/>
    </source>
</evidence>
<keyword evidence="2" id="KW-1185">Reference proteome</keyword>
<proteinExistence type="predicted"/>
<protein>
    <submittedName>
        <fullName evidence="1">Uncharacterized protein</fullName>
    </submittedName>
</protein>
<organism evidence="1 2">
    <name type="scientific">Tripterygium wilfordii</name>
    <name type="common">Thunder God vine</name>
    <dbReference type="NCBI Taxonomy" id="458696"/>
    <lineage>
        <taxon>Eukaryota</taxon>
        <taxon>Viridiplantae</taxon>
        <taxon>Streptophyta</taxon>
        <taxon>Embryophyta</taxon>
        <taxon>Tracheophyta</taxon>
        <taxon>Spermatophyta</taxon>
        <taxon>Magnoliopsida</taxon>
        <taxon>eudicotyledons</taxon>
        <taxon>Gunneridae</taxon>
        <taxon>Pentapetalae</taxon>
        <taxon>rosids</taxon>
        <taxon>fabids</taxon>
        <taxon>Celastrales</taxon>
        <taxon>Celastraceae</taxon>
        <taxon>Tripterygium</taxon>
    </lineage>
</organism>
<name>A0A7J7DDX6_TRIWF</name>
<reference evidence="1 2" key="1">
    <citation type="journal article" date="2020" name="Nat. Commun.">
        <title>Genome of Tripterygium wilfordii and identification of cytochrome P450 involved in triptolide biosynthesis.</title>
        <authorList>
            <person name="Tu L."/>
            <person name="Su P."/>
            <person name="Zhang Z."/>
            <person name="Gao L."/>
            <person name="Wang J."/>
            <person name="Hu T."/>
            <person name="Zhou J."/>
            <person name="Zhang Y."/>
            <person name="Zhao Y."/>
            <person name="Liu Y."/>
            <person name="Song Y."/>
            <person name="Tong Y."/>
            <person name="Lu Y."/>
            <person name="Yang J."/>
            <person name="Xu C."/>
            <person name="Jia M."/>
            <person name="Peters R.J."/>
            <person name="Huang L."/>
            <person name="Gao W."/>
        </authorList>
    </citation>
    <scope>NUCLEOTIDE SEQUENCE [LARGE SCALE GENOMIC DNA]</scope>
    <source>
        <strain evidence="2">cv. XIE 37</strain>
        <tissue evidence="1">Leaf</tissue>
    </source>
</reference>
<gene>
    <name evidence="1" type="ORF">HS088_TW07G00083</name>
</gene>
<accession>A0A7J7DDX6</accession>
<dbReference type="InParanoid" id="A0A7J7DDX6"/>
<dbReference type="AlphaFoldDB" id="A0A7J7DDX6"/>
<evidence type="ECO:0000313" key="1">
    <source>
        <dbReference type="EMBL" id="KAF5744511.1"/>
    </source>
</evidence>
<dbReference type="EMBL" id="JAAARO010000007">
    <property type="protein sequence ID" value="KAF5744511.1"/>
    <property type="molecule type" value="Genomic_DNA"/>
</dbReference>